<evidence type="ECO:0000313" key="1">
    <source>
        <dbReference type="EMBL" id="QBK85289.1"/>
    </source>
</evidence>
<protein>
    <submittedName>
        <fullName evidence="1">Uncharacterized protein</fullName>
    </submittedName>
</protein>
<gene>
    <name evidence="1" type="ORF">LCIVAC01_00980</name>
</gene>
<accession>A0A481YQF6</accession>
<proteinExistence type="predicted"/>
<dbReference type="EMBL" id="MK500313">
    <property type="protein sequence ID" value="QBK85289.1"/>
    <property type="molecule type" value="Genomic_DNA"/>
</dbReference>
<organism evidence="1">
    <name type="scientific">Iridovirus LCIVAC01</name>
    <dbReference type="NCBI Taxonomy" id="2506607"/>
    <lineage>
        <taxon>Viruses</taxon>
        <taxon>Varidnaviria</taxon>
        <taxon>Bamfordvirae</taxon>
        <taxon>Nucleocytoviricota</taxon>
        <taxon>Megaviricetes</taxon>
        <taxon>Pimascovirales</taxon>
        <taxon>Pimascovirales incertae sedis</taxon>
        <taxon>Iridoviridae</taxon>
    </lineage>
</organism>
<reference evidence="1" key="1">
    <citation type="journal article" date="2019" name="MBio">
        <title>Virus Genomes from Deep Sea Sediments Expand the Ocean Megavirome and Support Independent Origins of Viral Gigantism.</title>
        <authorList>
            <person name="Backstrom D."/>
            <person name="Yutin N."/>
            <person name="Jorgensen S.L."/>
            <person name="Dharamshi J."/>
            <person name="Homa F."/>
            <person name="Zaremba-Niedwiedzka K."/>
            <person name="Spang A."/>
            <person name="Wolf Y.I."/>
            <person name="Koonin E.V."/>
            <person name="Ettema T.J."/>
        </authorList>
    </citation>
    <scope>NUCLEOTIDE SEQUENCE</scope>
</reference>
<sequence>MKKFPEHLKPENRHKFPDILKERNLCYLREEIYNYILRNNERDFVDIENLFQKKDIEIKPSDIEEMANIMVEELQNLGWKTELIFNKKGLIVYTGDNVPVWGAEFDFTFENNF</sequence>
<name>A0A481YQF6_9VIRU</name>